<dbReference type="AlphaFoldDB" id="A0A9Y2L2E0"/>
<dbReference type="SUPFAM" id="SSF52096">
    <property type="entry name" value="ClpP/crotonase"/>
    <property type="match status" value="1"/>
</dbReference>
<dbReference type="KEGG" id="ppso:QPJ95_11335"/>
<dbReference type="InterPro" id="IPR029045">
    <property type="entry name" value="ClpP/crotonase-like_dom_sf"/>
</dbReference>
<dbReference type="Gene3D" id="3.90.226.10">
    <property type="entry name" value="2-enoyl-CoA Hydratase, Chain A, domain 1"/>
    <property type="match status" value="1"/>
</dbReference>
<dbReference type="Proteomes" id="UP001238334">
    <property type="component" value="Chromosome"/>
</dbReference>
<reference evidence="1 2" key="1">
    <citation type="submission" date="2023-06" db="EMBL/GenBank/DDBJ databases">
        <title>Parasedimentitalea psychrophila sp. nov., a psychrophilic bacterium isolated from deep-sea sediment.</title>
        <authorList>
            <person name="Li A."/>
        </authorList>
    </citation>
    <scope>NUCLEOTIDE SEQUENCE [LARGE SCALE GENOMIC DNA]</scope>
    <source>
        <strain evidence="1 2">QS115</strain>
    </source>
</reference>
<sequence length="216" mass="24314">MFRFVLVGIFCVMALPLAAKGPKSEKFSLEGQVLIYDTETQGLGKEAEMTVDDIEALKDMLHKHPDVTELRLNSSGGSVFAGEEMAWIVIDFGLNTTVSGQCVSACVDLFLAGSRRRMTLGSKMGFHQRRWAPRSVKNYYESWNDDEGWKTPFDFGSWIYEDTQTEIYQHLSYLVDRGVDAGFAIETLRVDSDGEWYPSRLKLIAAGVLREDPVAH</sequence>
<accession>A0A9Y2L2E0</accession>
<dbReference type="RefSeq" id="WP_270919448.1">
    <property type="nucleotide sequence ID" value="NZ_CP127247.1"/>
</dbReference>
<evidence type="ECO:0000313" key="2">
    <source>
        <dbReference type="Proteomes" id="UP001238334"/>
    </source>
</evidence>
<protein>
    <submittedName>
        <fullName evidence="1">Uncharacterized protein</fullName>
    </submittedName>
</protein>
<keyword evidence="2" id="KW-1185">Reference proteome</keyword>
<organism evidence="1 2">
    <name type="scientific">Parasedimentitalea psychrophila</name>
    <dbReference type="NCBI Taxonomy" id="2997337"/>
    <lineage>
        <taxon>Bacteria</taxon>
        <taxon>Pseudomonadati</taxon>
        <taxon>Pseudomonadota</taxon>
        <taxon>Alphaproteobacteria</taxon>
        <taxon>Rhodobacterales</taxon>
        <taxon>Paracoccaceae</taxon>
        <taxon>Parasedimentitalea</taxon>
    </lineage>
</organism>
<evidence type="ECO:0000313" key="1">
    <source>
        <dbReference type="EMBL" id="WIY27446.1"/>
    </source>
</evidence>
<gene>
    <name evidence="1" type="ORF">QPJ95_11335</name>
</gene>
<name>A0A9Y2L2E0_9RHOB</name>
<proteinExistence type="predicted"/>
<dbReference type="EMBL" id="CP127247">
    <property type="protein sequence ID" value="WIY27446.1"/>
    <property type="molecule type" value="Genomic_DNA"/>
</dbReference>